<evidence type="ECO:0000256" key="2">
    <source>
        <dbReference type="SAM" id="Phobius"/>
    </source>
</evidence>
<sequence>MNIIFKKLYTSTVTKTLNSITSFYNSQIPLLDVYSLKAEEMTEVILKEVLDVFINNPENFKNFFQEYKFNKFKNNPFVKDINYYIINKNGEIIETDYEPDLGLNLAKRIPSYWKFIQKKLSKTDPYISMLSFEVKTNFPRMYAYKTLDNGNIFELGILLNENSVPIFFKTISVLNFNFIQNIYTYNINYTPFSSKFPLLSKEEKNIFENSPVNTGKVNDYTIRELSNWKKAYIYFKWSPPTINNRKFNFVVLTKVVMDFSEIISLKNIVEILFIIITFSVAIIVLIFSYRNALRVEKPITNLIKNIEDGNIGKIDDHTGVREIDTLIKYYSHITKTLAQKLSEEEREFSNLKRKLESMEKEKNLLYDMALKDTLTKLFNKKGAMNIITKIIKNQESFCVIYLEVDNYYLVKDSLGIEEANDMILNLVDIMKQTFRDRDFVFRFTDSEFVVVLRFVNLEISQRVLKRFVDAIKKFNITTDAKYKISISYGLIEYKNQNIDNLFKDAQKKMKEMKELKKSLLRKMKSSKQ</sequence>
<dbReference type="GO" id="GO:0052621">
    <property type="term" value="F:diguanylate cyclase activity"/>
    <property type="evidence" value="ECO:0007669"/>
    <property type="project" value="TreeGrafter"/>
</dbReference>
<dbReference type="InterPro" id="IPR000160">
    <property type="entry name" value="GGDEF_dom"/>
</dbReference>
<keyword evidence="2" id="KW-0472">Membrane</keyword>
<keyword evidence="2" id="KW-0812">Transmembrane</keyword>
<dbReference type="InterPro" id="IPR050469">
    <property type="entry name" value="Diguanylate_Cyclase"/>
</dbReference>
<dbReference type="KEGG" id="mpz:Marpi_1599"/>
<dbReference type="PANTHER" id="PTHR45138">
    <property type="entry name" value="REGULATORY COMPONENTS OF SENSORY TRANSDUCTION SYSTEM"/>
    <property type="match status" value="1"/>
</dbReference>
<keyword evidence="5" id="KW-1185">Reference proteome</keyword>
<dbReference type="PANTHER" id="PTHR45138:SF9">
    <property type="entry name" value="DIGUANYLATE CYCLASE DGCM-RELATED"/>
    <property type="match status" value="1"/>
</dbReference>
<dbReference type="Pfam" id="PF00990">
    <property type="entry name" value="GGDEF"/>
    <property type="match status" value="1"/>
</dbReference>
<dbReference type="NCBIfam" id="TIGR00254">
    <property type="entry name" value="GGDEF"/>
    <property type="match status" value="1"/>
</dbReference>
<dbReference type="EMBL" id="CP003257">
    <property type="protein sequence ID" value="AEX85989.1"/>
    <property type="molecule type" value="Genomic_DNA"/>
</dbReference>
<feature type="domain" description="GGDEF" evidence="3">
    <location>
        <begin position="395"/>
        <end position="525"/>
    </location>
</feature>
<reference evidence="4 5" key="1">
    <citation type="journal article" date="2012" name="J. Bacteriol.">
        <title>Complete Genome Sequence of the Thermophilic, Piezophilic, Heterotrophic Bacterium Marinitoga piezophila KA3.</title>
        <authorList>
            <person name="Lucas S."/>
            <person name="Han J."/>
            <person name="Lapidus A."/>
            <person name="Cheng J.F."/>
            <person name="Goodwin L.A."/>
            <person name="Pitluck S."/>
            <person name="Peters L."/>
            <person name="Mikhailova N."/>
            <person name="Teshima H."/>
            <person name="Detter J.C."/>
            <person name="Han C."/>
            <person name="Tapia R."/>
            <person name="Land M."/>
            <person name="Hauser L."/>
            <person name="Kyrpides N.C."/>
            <person name="Ivanova N."/>
            <person name="Pagani I."/>
            <person name="Vannier P."/>
            <person name="Oger P."/>
            <person name="Bartlett D.H."/>
            <person name="Noll K.M."/>
            <person name="Woyke T."/>
            <person name="Jebbar M."/>
        </authorList>
    </citation>
    <scope>NUCLEOTIDE SEQUENCE [LARGE SCALE GENOMIC DNA]</scope>
    <source>
        <strain evidence="5">DSM 14283 / JCM 11233 / KA3</strain>
    </source>
</reference>
<dbReference type="PROSITE" id="PS50887">
    <property type="entry name" value="GGDEF"/>
    <property type="match status" value="1"/>
</dbReference>
<feature type="transmembrane region" description="Helical" evidence="2">
    <location>
        <begin position="271"/>
        <end position="289"/>
    </location>
</feature>
<dbReference type="AlphaFoldDB" id="H2J4P7"/>
<name>H2J4P7_MARPK</name>
<evidence type="ECO:0000313" key="4">
    <source>
        <dbReference type="EMBL" id="AEX85989.1"/>
    </source>
</evidence>
<evidence type="ECO:0000256" key="1">
    <source>
        <dbReference type="SAM" id="Coils"/>
    </source>
</evidence>
<dbReference type="Gene3D" id="3.30.70.270">
    <property type="match status" value="1"/>
</dbReference>
<dbReference type="Proteomes" id="UP000007161">
    <property type="component" value="Chromosome"/>
</dbReference>
<gene>
    <name evidence="4" type="ordered locus">Marpi_1599</name>
</gene>
<dbReference type="OrthoDB" id="9812260at2"/>
<evidence type="ECO:0000313" key="5">
    <source>
        <dbReference type="Proteomes" id="UP000007161"/>
    </source>
</evidence>
<dbReference type="CDD" id="cd01949">
    <property type="entry name" value="GGDEF"/>
    <property type="match status" value="1"/>
</dbReference>
<dbReference type="STRING" id="443254.Marpi_1599"/>
<dbReference type="InterPro" id="IPR043128">
    <property type="entry name" value="Rev_trsase/Diguanyl_cyclase"/>
</dbReference>
<accession>H2J4P7</accession>
<dbReference type="HOGENOM" id="CLU_515618_0_0_0"/>
<dbReference type="SMART" id="SM00267">
    <property type="entry name" value="GGDEF"/>
    <property type="match status" value="1"/>
</dbReference>
<dbReference type="eggNOG" id="COG2199">
    <property type="taxonomic scope" value="Bacteria"/>
</dbReference>
<keyword evidence="2" id="KW-1133">Transmembrane helix</keyword>
<evidence type="ECO:0000259" key="3">
    <source>
        <dbReference type="PROSITE" id="PS50887"/>
    </source>
</evidence>
<organism evidence="4 5">
    <name type="scientific">Marinitoga piezophila (strain DSM 14283 / JCM 11233 / KA3)</name>
    <dbReference type="NCBI Taxonomy" id="443254"/>
    <lineage>
        <taxon>Bacteria</taxon>
        <taxon>Thermotogati</taxon>
        <taxon>Thermotogota</taxon>
        <taxon>Thermotogae</taxon>
        <taxon>Petrotogales</taxon>
        <taxon>Petrotogaceae</taxon>
        <taxon>Marinitoga</taxon>
    </lineage>
</organism>
<dbReference type="InterPro" id="IPR029787">
    <property type="entry name" value="Nucleotide_cyclase"/>
</dbReference>
<keyword evidence="1" id="KW-0175">Coiled coil</keyword>
<feature type="coiled-coil region" evidence="1">
    <location>
        <begin position="334"/>
        <end position="368"/>
    </location>
</feature>
<reference evidence="5" key="2">
    <citation type="submission" date="2012-01" db="EMBL/GenBank/DDBJ databases">
        <title>Complete sequence of chromosome of Marinitoga piezophila KA3.</title>
        <authorList>
            <person name="Lucas S."/>
            <person name="Han J."/>
            <person name="Lapidus A."/>
            <person name="Cheng J.-F."/>
            <person name="Goodwin L."/>
            <person name="Pitluck S."/>
            <person name="Peters L."/>
            <person name="Mikhailova N."/>
            <person name="Teshima H."/>
            <person name="Detter J.C."/>
            <person name="Han C."/>
            <person name="Tapia R."/>
            <person name="Land M."/>
            <person name="Hauser L."/>
            <person name="Kyrpides N."/>
            <person name="Ivanova N."/>
            <person name="Pagani I."/>
            <person name="Jebbar M."/>
            <person name="Vannier P."/>
            <person name="Oger P."/>
            <person name="Cario A."/>
            <person name="Bartlett D."/>
            <person name="Noll K.M."/>
            <person name="Woyke T."/>
        </authorList>
    </citation>
    <scope>NUCLEOTIDE SEQUENCE [LARGE SCALE GENOMIC DNA]</scope>
    <source>
        <strain evidence="5">DSM 14283 / JCM 11233 / KA3</strain>
    </source>
</reference>
<feature type="coiled-coil region" evidence="1">
    <location>
        <begin position="495"/>
        <end position="522"/>
    </location>
</feature>
<proteinExistence type="predicted"/>
<protein>
    <submittedName>
        <fullName evidence="4">Diguanylate cyclase (GGDEF) domain-containing protein</fullName>
    </submittedName>
</protein>
<dbReference type="SUPFAM" id="SSF55073">
    <property type="entry name" value="Nucleotide cyclase"/>
    <property type="match status" value="1"/>
</dbReference>